<gene>
    <name evidence="7" type="primary">leuD</name>
    <name evidence="9" type="ORF">OL599_13880</name>
</gene>
<comment type="caution">
    <text evidence="9">The sequence shown here is derived from an EMBL/GenBank/DDBJ whole genome shotgun (WGS) entry which is preliminary data.</text>
</comment>
<dbReference type="AlphaFoldDB" id="A0AA42CI99"/>
<protein>
    <recommendedName>
        <fullName evidence="7">3-isopropylmalate dehydratase small subunit</fullName>
        <ecNumber evidence="7">4.2.1.33</ecNumber>
    </recommendedName>
    <alternativeName>
        <fullName evidence="7">Alpha-IPM isomerase</fullName>
        <shortName evidence="7">IPMI</shortName>
    </alternativeName>
    <alternativeName>
        <fullName evidence="7">Isopropylmalate isomerase</fullName>
    </alternativeName>
</protein>
<dbReference type="Pfam" id="PF00694">
    <property type="entry name" value="Aconitase_C"/>
    <property type="match status" value="1"/>
</dbReference>
<dbReference type="EC" id="4.2.1.33" evidence="7"/>
<accession>A0AA42CI99</accession>
<evidence type="ECO:0000259" key="8">
    <source>
        <dbReference type="Pfam" id="PF00694"/>
    </source>
</evidence>
<dbReference type="GO" id="GO:0003861">
    <property type="term" value="F:3-isopropylmalate dehydratase activity"/>
    <property type="evidence" value="ECO:0007669"/>
    <property type="project" value="UniProtKB-UniRule"/>
</dbReference>
<comment type="function">
    <text evidence="2 7">Catalyzes the isomerization between 2-isopropylmalate and 3-isopropylmalate, via the formation of 2-isopropylmaleate.</text>
</comment>
<evidence type="ECO:0000256" key="1">
    <source>
        <dbReference type="ARBA" id="ARBA00000491"/>
    </source>
</evidence>
<dbReference type="PANTHER" id="PTHR43345:SF2">
    <property type="entry name" value="3-ISOPROPYLMALATE DEHYDRATASE SMALL SUBUNIT 1"/>
    <property type="match status" value="1"/>
</dbReference>
<keyword evidence="6 7" id="KW-0456">Lyase</keyword>
<evidence type="ECO:0000313" key="10">
    <source>
        <dbReference type="Proteomes" id="UP001165679"/>
    </source>
</evidence>
<keyword evidence="7" id="KW-0028">Amino-acid biosynthesis</keyword>
<dbReference type="InterPro" id="IPR011827">
    <property type="entry name" value="LeuD_type2/HacB/DmdB"/>
</dbReference>
<comment type="catalytic activity">
    <reaction evidence="1 7">
        <text>(2R,3S)-3-isopropylmalate = (2S)-2-isopropylmalate</text>
        <dbReference type="Rhea" id="RHEA:32287"/>
        <dbReference type="ChEBI" id="CHEBI:1178"/>
        <dbReference type="ChEBI" id="CHEBI:35121"/>
        <dbReference type="EC" id="4.2.1.33"/>
    </reaction>
</comment>
<feature type="domain" description="Aconitase A/isopropylmalate dehydratase small subunit swivel" evidence="8">
    <location>
        <begin position="51"/>
        <end position="102"/>
    </location>
</feature>
<dbReference type="EMBL" id="JAPDNT010000010">
    <property type="protein sequence ID" value="MCW3475670.1"/>
    <property type="molecule type" value="Genomic_DNA"/>
</dbReference>
<dbReference type="PANTHER" id="PTHR43345">
    <property type="entry name" value="3-ISOPROPYLMALATE DEHYDRATASE SMALL SUBUNIT 2-RELATED-RELATED"/>
    <property type="match status" value="1"/>
</dbReference>
<evidence type="ECO:0000256" key="4">
    <source>
        <dbReference type="ARBA" id="ARBA00009869"/>
    </source>
</evidence>
<dbReference type="CDD" id="cd01577">
    <property type="entry name" value="IPMI_Swivel"/>
    <property type="match status" value="1"/>
</dbReference>
<comment type="subunit">
    <text evidence="5 7">Heterodimer of LeuC and LeuD.</text>
</comment>
<dbReference type="InterPro" id="IPR000573">
    <property type="entry name" value="AconitaseA/IPMdHydase_ssu_swvl"/>
</dbReference>
<dbReference type="GO" id="GO:0009098">
    <property type="term" value="P:L-leucine biosynthetic process"/>
    <property type="evidence" value="ECO:0007669"/>
    <property type="project" value="UniProtKB-UniRule"/>
</dbReference>
<proteinExistence type="inferred from homology"/>
<dbReference type="InterPro" id="IPR033940">
    <property type="entry name" value="IPMI_Swivel"/>
</dbReference>
<dbReference type="HAMAP" id="MF_01032">
    <property type="entry name" value="LeuD_type2"/>
    <property type="match status" value="1"/>
</dbReference>
<keyword evidence="7" id="KW-0100">Branched-chain amino acid biosynthesis</keyword>
<dbReference type="InterPro" id="IPR015928">
    <property type="entry name" value="Aconitase/3IPM_dehydase_swvl"/>
</dbReference>
<keyword evidence="10" id="KW-1185">Reference proteome</keyword>
<sequence length="168" mass="17815">MIIQATIRKFGDDIDTDVIIPARHLTSRDPAVLGRTCMQALDPNFAERINKGDVMVAGRNFGCGSSREHAVLALRGAGISCVIARGFARIFFRNAINQGMPLLTCPEAVDAAQDGAPITVDVANGVIETAGARFTAQKLPDFLRGVVATGGLLPYVRQRLGAAGGRRP</sequence>
<dbReference type="Proteomes" id="UP001165679">
    <property type="component" value="Unassembled WGS sequence"/>
</dbReference>
<evidence type="ECO:0000256" key="3">
    <source>
        <dbReference type="ARBA" id="ARBA00004729"/>
    </source>
</evidence>
<name>A0AA42CI99_9PROT</name>
<organism evidence="9 10">
    <name type="scientific">Limobrevibacterium gyesilva</name>
    <dbReference type="NCBI Taxonomy" id="2991712"/>
    <lineage>
        <taxon>Bacteria</taxon>
        <taxon>Pseudomonadati</taxon>
        <taxon>Pseudomonadota</taxon>
        <taxon>Alphaproteobacteria</taxon>
        <taxon>Acetobacterales</taxon>
        <taxon>Acetobacteraceae</taxon>
        <taxon>Limobrevibacterium</taxon>
    </lineage>
</organism>
<evidence type="ECO:0000256" key="5">
    <source>
        <dbReference type="ARBA" id="ARBA00011271"/>
    </source>
</evidence>
<dbReference type="Gene3D" id="3.20.19.10">
    <property type="entry name" value="Aconitase, domain 4"/>
    <property type="match status" value="1"/>
</dbReference>
<dbReference type="NCBIfam" id="TIGR02087">
    <property type="entry name" value="LEUD_arch"/>
    <property type="match status" value="1"/>
</dbReference>
<dbReference type="RefSeq" id="WP_264714392.1">
    <property type="nucleotide sequence ID" value="NZ_JAPDNT010000010.1"/>
</dbReference>
<comment type="pathway">
    <text evidence="3 7">Amino-acid biosynthesis; L-leucine biosynthesis; L-leucine from 3-methyl-2-oxobutanoate: step 2/4.</text>
</comment>
<evidence type="ECO:0000256" key="2">
    <source>
        <dbReference type="ARBA" id="ARBA00002695"/>
    </source>
</evidence>
<evidence type="ECO:0000256" key="7">
    <source>
        <dbReference type="HAMAP-Rule" id="MF_01032"/>
    </source>
</evidence>
<evidence type="ECO:0000256" key="6">
    <source>
        <dbReference type="ARBA" id="ARBA00023239"/>
    </source>
</evidence>
<evidence type="ECO:0000313" key="9">
    <source>
        <dbReference type="EMBL" id="MCW3475670.1"/>
    </source>
</evidence>
<reference evidence="9" key="2">
    <citation type="submission" date="2022-10" db="EMBL/GenBank/DDBJ databases">
        <authorList>
            <person name="Trinh H.N."/>
        </authorList>
    </citation>
    <scope>NUCLEOTIDE SEQUENCE</scope>
    <source>
        <strain evidence="9">RN2-1</strain>
    </source>
</reference>
<keyword evidence="7" id="KW-0432">Leucine biosynthesis</keyword>
<dbReference type="InterPro" id="IPR050075">
    <property type="entry name" value="LeuD"/>
</dbReference>
<comment type="similarity">
    <text evidence="4 7">Belongs to the LeuD family. LeuD type 2 subfamily.</text>
</comment>
<dbReference type="SUPFAM" id="SSF52016">
    <property type="entry name" value="LeuD/IlvD-like"/>
    <property type="match status" value="1"/>
</dbReference>
<reference evidence="9" key="1">
    <citation type="submission" date="2022-09" db="EMBL/GenBank/DDBJ databases">
        <title>Rhodovastum sp. nov. RN2-1 isolated from soil in Seongnam, South Korea.</title>
        <authorList>
            <person name="Le N.T."/>
        </authorList>
    </citation>
    <scope>NUCLEOTIDE SEQUENCE</scope>
    <source>
        <strain evidence="9">RN2-1</strain>
    </source>
</reference>